<evidence type="ECO:0000313" key="2">
    <source>
        <dbReference type="EMBL" id="KAF7542661.1"/>
    </source>
</evidence>
<feature type="region of interest" description="Disordered" evidence="1">
    <location>
        <begin position="1"/>
        <end position="28"/>
    </location>
</feature>
<organism evidence="2 3">
    <name type="scientific">Cylindrodendrum hubeiense</name>
    <dbReference type="NCBI Taxonomy" id="595255"/>
    <lineage>
        <taxon>Eukaryota</taxon>
        <taxon>Fungi</taxon>
        <taxon>Dikarya</taxon>
        <taxon>Ascomycota</taxon>
        <taxon>Pezizomycotina</taxon>
        <taxon>Sordariomycetes</taxon>
        <taxon>Hypocreomycetidae</taxon>
        <taxon>Hypocreales</taxon>
        <taxon>Nectriaceae</taxon>
        <taxon>Cylindrodendrum</taxon>
    </lineage>
</organism>
<dbReference type="Proteomes" id="UP000722485">
    <property type="component" value="Unassembled WGS sequence"/>
</dbReference>
<feature type="compositionally biased region" description="Basic and acidic residues" evidence="1">
    <location>
        <begin position="1"/>
        <end position="12"/>
    </location>
</feature>
<reference evidence="2" key="1">
    <citation type="submission" date="2020-03" db="EMBL/GenBank/DDBJ databases">
        <title>Draft Genome Sequence of Cylindrodendrum hubeiense.</title>
        <authorList>
            <person name="Buettner E."/>
            <person name="Kellner H."/>
        </authorList>
    </citation>
    <scope>NUCLEOTIDE SEQUENCE</scope>
    <source>
        <strain evidence="2">IHI 201604</strain>
    </source>
</reference>
<accession>A0A9P5H146</accession>
<name>A0A9P5H146_9HYPO</name>
<keyword evidence="3" id="KW-1185">Reference proteome</keyword>
<dbReference type="EMBL" id="JAANBB010000425">
    <property type="protein sequence ID" value="KAF7542661.1"/>
    <property type="molecule type" value="Genomic_DNA"/>
</dbReference>
<proteinExistence type="predicted"/>
<gene>
    <name evidence="2" type="ORF">G7Z17_g11382</name>
</gene>
<evidence type="ECO:0000313" key="3">
    <source>
        <dbReference type="Proteomes" id="UP000722485"/>
    </source>
</evidence>
<protein>
    <submittedName>
        <fullName evidence="2">Uncharacterized protein</fullName>
    </submittedName>
</protein>
<comment type="caution">
    <text evidence="2">The sequence shown here is derived from an EMBL/GenBank/DDBJ whole genome shotgun (WGS) entry which is preliminary data.</text>
</comment>
<dbReference type="AlphaFoldDB" id="A0A9P5H146"/>
<sequence length="166" mass="19310">MAAHAKLDDALGRHHYQTDQGGSRDSLNEWPLIPNVYEPIEQSEACRARSASPRLENNASFHHPRELCSIRQNSDLAKMRAQRIVPDHKAKLTGSTQPSNRFQESGYFNNQTRNLFMKRRLKGGYLGQQRPAMDWKLVEHQSRRSNWEDWLEAGDRLFSHSSRNRQ</sequence>
<evidence type="ECO:0000256" key="1">
    <source>
        <dbReference type="SAM" id="MobiDB-lite"/>
    </source>
</evidence>
<dbReference type="OrthoDB" id="4965689at2759"/>